<dbReference type="SUPFAM" id="SSF52096">
    <property type="entry name" value="ClpP/crotonase"/>
    <property type="match status" value="1"/>
</dbReference>
<dbReference type="InterPro" id="IPR001753">
    <property type="entry name" value="Enoyl-CoA_hydra/iso"/>
</dbReference>
<reference evidence="5" key="1">
    <citation type="submission" date="2023-01" db="EMBL/GenBank/DDBJ databases">
        <title>The genome sequence of Kordiimonadaceae bacterium 6D33.</title>
        <authorList>
            <person name="Liu Y."/>
        </authorList>
    </citation>
    <scope>NUCLEOTIDE SEQUENCE</scope>
    <source>
        <strain evidence="5">6D33</strain>
    </source>
</reference>
<sequence length="252" mass="27209">MSEHILVDVKDRVMTITFNRPDKKNALTHAMYQAINSAIERANTDKAVRAVLFLGAGGVFTAGNDLMDFRDKPPLGPEAPVSRFLQNMLKAEKPMVAAVGGVAVGVGLTMLLHCDLVIGSKSARLSAPFVDLALVPEAGSSLLLPRAIGHALASDMFFTGRVLSAEEALGAGILSRLYDDADLEAEARKLALSLARKAPDAIRLTRRLMHGDRADVAKRMAEEGELFARQLVSKEMKEAIQAFLEKRAPDFG</sequence>
<accession>A0AAF0BN33</accession>
<comment type="similarity">
    <text evidence="2">Belongs to the enoyl-CoA hydratase/isomerase family.</text>
</comment>
<dbReference type="GO" id="GO:0004165">
    <property type="term" value="F:delta(3)-delta(2)-enoyl-CoA isomerase activity"/>
    <property type="evidence" value="ECO:0007669"/>
    <property type="project" value="UniProtKB-ARBA"/>
</dbReference>
<evidence type="ECO:0000256" key="1">
    <source>
        <dbReference type="ARBA" id="ARBA00004275"/>
    </source>
</evidence>
<evidence type="ECO:0000256" key="2">
    <source>
        <dbReference type="ARBA" id="ARBA00005254"/>
    </source>
</evidence>
<dbReference type="Pfam" id="PF00378">
    <property type="entry name" value="ECH_1"/>
    <property type="match status" value="1"/>
</dbReference>
<evidence type="ECO:0000256" key="3">
    <source>
        <dbReference type="ARBA" id="ARBA00023140"/>
    </source>
</evidence>
<dbReference type="InterPro" id="IPR029045">
    <property type="entry name" value="ClpP/crotonase-like_dom_sf"/>
</dbReference>
<dbReference type="PANTHER" id="PTHR43684">
    <property type="match status" value="1"/>
</dbReference>
<keyword evidence="4" id="KW-0413">Isomerase</keyword>
<dbReference type="EMBL" id="CP116805">
    <property type="protein sequence ID" value="WCL55411.1"/>
    <property type="molecule type" value="Genomic_DNA"/>
</dbReference>
<evidence type="ECO:0000313" key="6">
    <source>
        <dbReference type="Proteomes" id="UP001217500"/>
    </source>
</evidence>
<dbReference type="InterPro" id="IPR014748">
    <property type="entry name" value="Enoyl-CoA_hydra_C"/>
</dbReference>
<organism evidence="5 6">
    <name type="scientific">Gimibacter soli</name>
    <dbReference type="NCBI Taxonomy" id="3024400"/>
    <lineage>
        <taxon>Bacteria</taxon>
        <taxon>Pseudomonadati</taxon>
        <taxon>Pseudomonadota</taxon>
        <taxon>Alphaproteobacteria</taxon>
        <taxon>Kordiimonadales</taxon>
        <taxon>Temperatibacteraceae</taxon>
        <taxon>Gimibacter</taxon>
    </lineage>
</organism>
<proteinExistence type="inferred from homology"/>
<evidence type="ECO:0000313" key="5">
    <source>
        <dbReference type="EMBL" id="WCL55411.1"/>
    </source>
</evidence>
<dbReference type="CDD" id="cd06558">
    <property type="entry name" value="crotonase-like"/>
    <property type="match status" value="1"/>
</dbReference>
<comment type="subcellular location">
    <subcellularLocation>
        <location evidence="1">Peroxisome</location>
    </subcellularLocation>
</comment>
<gene>
    <name evidence="5" type="ORF">PH603_06520</name>
</gene>
<keyword evidence="3" id="KW-0576">Peroxisome</keyword>
<protein>
    <submittedName>
        <fullName evidence="5">Enoyl-CoA hydratase</fullName>
    </submittedName>
</protein>
<dbReference type="Gene3D" id="1.10.12.10">
    <property type="entry name" value="Lyase 2-enoyl-coa Hydratase, Chain A, domain 2"/>
    <property type="match status" value="1"/>
</dbReference>
<dbReference type="PANTHER" id="PTHR43684:SF1">
    <property type="entry name" value="ENOYL-COA DELTA ISOMERASE 2"/>
    <property type="match status" value="1"/>
</dbReference>
<keyword evidence="6" id="KW-1185">Reference proteome</keyword>
<dbReference type="AlphaFoldDB" id="A0AAF0BN33"/>
<dbReference type="Gene3D" id="3.90.226.10">
    <property type="entry name" value="2-enoyl-CoA Hydratase, Chain A, domain 1"/>
    <property type="match status" value="1"/>
</dbReference>
<name>A0AAF0BN33_9PROT</name>
<dbReference type="InterPro" id="IPR051053">
    <property type="entry name" value="ECH/Chromodomain_protein"/>
</dbReference>
<dbReference type="Proteomes" id="UP001217500">
    <property type="component" value="Chromosome"/>
</dbReference>
<evidence type="ECO:0000256" key="4">
    <source>
        <dbReference type="ARBA" id="ARBA00023235"/>
    </source>
</evidence>
<dbReference type="KEGG" id="gso:PH603_06520"/>
<dbReference type="RefSeq" id="WP_289505221.1">
    <property type="nucleotide sequence ID" value="NZ_CP116805.1"/>
</dbReference>